<accession>A0A7Z2VXJ4</accession>
<evidence type="ECO:0000313" key="1">
    <source>
        <dbReference type="EMBL" id="QJE00944.1"/>
    </source>
</evidence>
<name>A0A7Z2VXJ4_9BURK</name>
<organism evidence="1 2">
    <name type="scientific">Massilia forsythiae</name>
    <dbReference type="NCBI Taxonomy" id="2728020"/>
    <lineage>
        <taxon>Bacteria</taxon>
        <taxon>Pseudomonadati</taxon>
        <taxon>Pseudomonadota</taxon>
        <taxon>Betaproteobacteria</taxon>
        <taxon>Burkholderiales</taxon>
        <taxon>Oxalobacteraceae</taxon>
        <taxon>Telluria group</taxon>
        <taxon>Massilia</taxon>
    </lineage>
</organism>
<dbReference type="KEGG" id="mfy:HH212_13670"/>
<sequence>MNDRLISDELVKAVGQQVIETLPWASDVVSFELQDDFQFLLVSVECDPALAHTLEQRRHLGHVIDDMMPTRDGELTWMLNFMMHGEVMDSYFGGDASMPELGF</sequence>
<dbReference type="RefSeq" id="WP_170202974.1">
    <property type="nucleotide sequence ID" value="NZ_CP051685.1"/>
</dbReference>
<dbReference type="EMBL" id="CP051685">
    <property type="protein sequence ID" value="QJE00944.1"/>
    <property type="molecule type" value="Genomic_DNA"/>
</dbReference>
<dbReference type="AlphaFoldDB" id="A0A7Z2VXJ4"/>
<gene>
    <name evidence="1" type="ORF">HH212_13670</name>
</gene>
<proteinExistence type="predicted"/>
<protein>
    <submittedName>
        <fullName evidence="1">Uncharacterized protein</fullName>
    </submittedName>
</protein>
<dbReference type="Proteomes" id="UP000502415">
    <property type="component" value="Chromosome"/>
</dbReference>
<evidence type="ECO:0000313" key="2">
    <source>
        <dbReference type="Proteomes" id="UP000502415"/>
    </source>
</evidence>
<keyword evidence="2" id="KW-1185">Reference proteome</keyword>
<reference evidence="1 2" key="1">
    <citation type="submission" date="2020-04" db="EMBL/GenBank/DDBJ databases">
        <title>Genome sequencing of novel species.</title>
        <authorList>
            <person name="Heo J."/>
            <person name="Kim S.-J."/>
            <person name="Kim J.-S."/>
            <person name="Hong S.-B."/>
            <person name="Kwon S.-W."/>
        </authorList>
    </citation>
    <scope>NUCLEOTIDE SEQUENCE [LARGE SCALE GENOMIC DNA]</scope>
    <source>
        <strain evidence="1 2">GN2-R2</strain>
    </source>
</reference>